<evidence type="ECO:0000313" key="1">
    <source>
        <dbReference type="EMBL" id="TGK22355.1"/>
    </source>
</evidence>
<dbReference type="OrthoDB" id="330947at2"/>
<dbReference type="Proteomes" id="UP000297855">
    <property type="component" value="Unassembled WGS sequence"/>
</dbReference>
<evidence type="ECO:0000313" key="2">
    <source>
        <dbReference type="Proteomes" id="UP000297855"/>
    </source>
</evidence>
<comment type="caution">
    <text evidence="1">The sequence shown here is derived from an EMBL/GenBank/DDBJ whole genome shotgun (WGS) entry which is preliminary data.</text>
</comment>
<gene>
    <name evidence="1" type="ORF">EHO61_00815</name>
</gene>
<dbReference type="RefSeq" id="WP_135811741.1">
    <property type="nucleotide sequence ID" value="NZ_RQEV01000001.1"/>
</dbReference>
<dbReference type="AlphaFoldDB" id="A0A4R9GUR2"/>
<keyword evidence="2" id="KW-1185">Reference proteome</keyword>
<sequence length="111" mass="12824">MFEEEDPRSRSEVSELGEELLNLLDEEGNSHSFLIGEVVEVDEAQYFLLIPTTEEDRDLVNLDVGFLKGEESFGYFAVRIQADEYGEDRLIEVTEERELEDLLYELNSDVV</sequence>
<proteinExistence type="predicted"/>
<dbReference type="EMBL" id="RQEV01000001">
    <property type="protein sequence ID" value="TGK22355.1"/>
    <property type="molecule type" value="Genomic_DNA"/>
</dbReference>
<organism evidence="1 2">
    <name type="scientific">Leptospira fluminis</name>
    <dbReference type="NCBI Taxonomy" id="2484979"/>
    <lineage>
        <taxon>Bacteria</taxon>
        <taxon>Pseudomonadati</taxon>
        <taxon>Spirochaetota</taxon>
        <taxon>Spirochaetia</taxon>
        <taxon>Leptospirales</taxon>
        <taxon>Leptospiraceae</taxon>
        <taxon>Leptospira</taxon>
    </lineage>
</organism>
<name>A0A4R9GUR2_9LEPT</name>
<dbReference type="Pfam" id="PF06949">
    <property type="entry name" value="DUF1292"/>
    <property type="match status" value="1"/>
</dbReference>
<reference evidence="1" key="1">
    <citation type="journal article" date="2019" name="PLoS Negl. Trop. Dis.">
        <title>Revisiting the worldwide diversity of Leptospira species in the environment.</title>
        <authorList>
            <person name="Vincent A.T."/>
            <person name="Schiettekatte O."/>
            <person name="Bourhy P."/>
            <person name="Veyrier F.J."/>
            <person name="Picardeau M."/>
        </authorList>
    </citation>
    <scope>NUCLEOTIDE SEQUENCE [LARGE SCALE GENOMIC DNA]</scope>
    <source>
        <strain evidence="1">SCS5</strain>
    </source>
</reference>
<accession>A0A4R9GUR2</accession>
<protein>
    <submittedName>
        <fullName evidence="1">DUF1292 domain-containing protein</fullName>
    </submittedName>
</protein>
<dbReference type="InterPro" id="IPR009711">
    <property type="entry name" value="UPF0473"/>
</dbReference>